<evidence type="ECO:0000256" key="1">
    <source>
        <dbReference type="SAM" id="Phobius"/>
    </source>
</evidence>
<dbReference type="PANTHER" id="PTHR30273:SF2">
    <property type="entry name" value="PROTEIN FECR"/>
    <property type="match status" value="1"/>
</dbReference>
<dbReference type="Gene3D" id="3.55.50.30">
    <property type="match status" value="1"/>
</dbReference>
<dbReference type="PANTHER" id="PTHR30273">
    <property type="entry name" value="PERIPLASMIC SIGNAL SENSOR AND SIGMA FACTOR ACTIVATOR FECR-RELATED"/>
    <property type="match status" value="1"/>
</dbReference>
<keyword evidence="1" id="KW-0812">Transmembrane</keyword>
<dbReference type="RefSeq" id="WP_160844771.1">
    <property type="nucleotide sequence ID" value="NZ_WVHT01000005.1"/>
</dbReference>
<gene>
    <name evidence="4" type="ORF">GS399_11440</name>
</gene>
<evidence type="ECO:0000313" key="4">
    <source>
        <dbReference type="EMBL" id="MXV51585.1"/>
    </source>
</evidence>
<dbReference type="InterPro" id="IPR006860">
    <property type="entry name" value="FecR"/>
</dbReference>
<keyword evidence="1" id="KW-0472">Membrane</keyword>
<keyword evidence="5" id="KW-1185">Reference proteome</keyword>
<feature type="domain" description="FecR protein" evidence="2">
    <location>
        <begin position="115"/>
        <end position="208"/>
    </location>
</feature>
<dbReference type="EMBL" id="WVHT01000005">
    <property type="protein sequence ID" value="MXV51585.1"/>
    <property type="molecule type" value="Genomic_DNA"/>
</dbReference>
<protein>
    <submittedName>
        <fullName evidence="4">DUF4974 domain-containing protein</fullName>
    </submittedName>
</protein>
<evidence type="ECO:0000259" key="2">
    <source>
        <dbReference type="Pfam" id="PF04773"/>
    </source>
</evidence>
<accession>A0A7K1YAH7</accession>
<reference evidence="4 5" key="1">
    <citation type="submission" date="2019-11" db="EMBL/GenBank/DDBJ databases">
        <title>Pedobacter sp. HMF7647 Genome sequencing and assembly.</title>
        <authorList>
            <person name="Kang H."/>
            <person name="Kim H."/>
            <person name="Joh K."/>
        </authorList>
    </citation>
    <scope>NUCLEOTIDE SEQUENCE [LARGE SCALE GENOMIC DNA]</scope>
    <source>
        <strain evidence="4 5">HMF7647</strain>
    </source>
</reference>
<organism evidence="4 5">
    <name type="scientific">Hufsiella arboris</name>
    <dbReference type="NCBI Taxonomy" id="2695275"/>
    <lineage>
        <taxon>Bacteria</taxon>
        <taxon>Pseudomonadati</taxon>
        <taxon>Bacteroidota</taxon>
        <taxon>Sphingobacteriia</taxon>
        <taxon>Sphingobacteriales</taxon>
        <taxon>Sphingobacteriaceae</taxon>
        <taxon>Hufsiella</taxon>
    </lineage>
</organism>
<dbReference type="PIRSF" id="PIRSF018266">
    <property type="entry name" value="FecR"/>
    <property type="match status" value="1"/>
</dbReference>
<dbReference type="Gene3D" id="2.60.120.1440">
    <property type="match status" value="1"/>
</dbReference>
<sequence length="323" mass="36343">MEDFKNEEALEWIIDELDDAIAPDNKRKLDDWRNLNAENEKTYREFQLVQNNLDILLLSDRADEENSWKILSSKLEDREKPKTSASVVKWAAWLSIAASLIFVVSFLFYPGSTLTYTTASKEIRHIILPDGSTVDLNQNASISFNKNTYTSSRGLTLNYGEAFFDVIHDPSNHFVIDAGNIKINDLGTSFNLLRNKQQVQVAVASGLVSIENSTAKTSEMVTPGNKAVVSYQTGQISTASNTDKNFKSWIDKKLIFDKTPLKEVAQKLSETYHETVTLRSASLTNRKLTATLQYKDLDSALNVITTTLQIKVKKNTTGYLLIE</sequence>
<keyword evidence="1" id="KW-1133">Transmembrane helix</keyword>
<feature type="domain" description="Protein FecR C-terminal" evidence="3">
    <location>
        <begin position="253"/>
        <end position="315"/>
    </location>
</feature>
<dbReference type="Proteomes" id="UP000466586">
    <property type="component" value="Unassembled WGS sequence"/>
</dbReference>
<dbReference type="InterPro" id="IPR032508">
    <property type="entry name" value="FecR_C"/>
</dbReference>
<comment type="caution">
    <text evidence="4">The sequence shown here is derived from an EMBL/GenBank/DDBJ whole genome shotgun (WGS) entry which is preliminary data.</text>
</comment>
<dbReference type="InterPro" id="IPR012373">
    <property type="entry name" value="Ferrdict_sens_TM"/>
</dbReference>
<proteinExistence type="predicted"/>
<name>A0A7K1YAH7_9SPHI</name>
<feature type="transmembrane region" description="Helical" evidence="1">
    <location>
        <begin position="90"/>
        <end position="109"/>
    </location>
</feature>
<dbReference type="Pfam" id="PF16344">
    <property type="entry name" value="FecR_C"/>
    <property type="match status" value="1"/>
</dbReference>
<evidence type="ECO:0000259" key="3">
    <source>
        <dbReference type="Pfam" id="PF16344"/>
    </source>
</evidence>
<dbReference type="GO" id="GO:0016989">
    <property type="term" value="F:sigma factor antagonist activity"/>
    <property type="evidence" value="ECO:0007669"/>
    <property type="project" value="TreeGrafter"/>
</dbReference>
<evidence type="ECO:0000313" key="5">
    <source>
        <dbReference type="Proteomes" id="UP000466586"/>
    </source>
</evidence>
<dbReference type="Pfam" id="PF04773">
    <property type="entry name" value="FecR"/>
    <property type="match status" value="1"/>
</dbReference>
<dbReference type="AlphaFoldDB" id="A0A7K1YAH7"/>